<feature type="repeat" description="WD" evidence="1">
    <location>
        <begin position="8"/>
        <end position="40"/>
    </location>
</feature>
<proteinExistence type="predicted"/>
<dbReference type="PROSITE" id="PS50294">
    <property type="entry name" value="WD_REPEATS_REGION"/>
    <property type="match status" value="1"/>
</dbReference>
<name>A0ABU7C9C0_9TELE</name>
<protein>
    <submittedName>
        <fullName evidence="2">Intraflagellar transport protein 80</fullName>
    </submittedName>
</protein>
<dbReference type="InterPro" id="IPR001680">
    <property type="entry name" value="WD40_rpt"/>
</dbReference>
<dbReference type="SUPFAM" id="SSF50978">
    <property type="entry name" value="WD40 repeat-like"/>
    <property type="match status" value="1"/>
</dbReference>
<evidence type="ECO:0000313" key="2">
    <source>
        <dbReference type="EMBL" id="MED6259473.1"/>
    </source>
</evidence>
<organism evidence="2 3">
    <name type="scientific">Ataeniobius toweri</name>
    <dbReference type="NCBI Taxonomy" id="208326"/>
    <lineage>
        <taxon>Eukaryota</taxon>
        <taxon>Metazoa</taxon>
        <taxon>Chordata</taxon>
        <taxon>Craniata</taxon>
        <taxon>Vertebrata</taxon>
        <taxon>Euteleostomi</taxon>
        <taxon>Actinopterygii</taxon>
        <taxon>Neopterygii</taxon>
        <taxon>Teleostei</taxon>
        <taxon>Neoteleostei</taxon>
        <taxon>Acanthomorphata</taxon>
        <taxon>Ovalentaria</taxon>
        <taxon>Atherinomorphae</taxon>
        <taxon>Cyprinodontiformes</taxon>
        <taxon>Goodeidae</taxon>
        <taxon>Ataeniobius</taxon>
    </lineage>
</organism>
<dbReference type="PROSITE" id="PS50082">
    <property type="entry name" value="WD_REPEATS_2"/>
    <property type="match status" value="1"/>
</dbReference>
<accession>A0ABU7C9C0</accession>
<dbReference type="Proteomes" id="UP001345963">
    <property type="component" value="Unassembled WGS sequence"/>
</dbReference>
<gene>
    <name evidence="2" type="primary">IFT80_1</name>
    <name evidence="2" type="ORF">ATANTOWER_023543</name>
</gene>
<dbReference type="InterPro" id="IPR015943">
    <property type="entry name" value="WD40/YVTN_repeat-like_dom_sf"/>
</dbReference>
<dbReference type="InterPro" id="IPR036322">
    <property type="entry name" value="WD40_repeat_dom_sf"/>
</dbReference>
<keyword evidence="1" id="KW-0853">WD repeat</keyword>
<evidence type="ECO:0000256" key="1">
    <source>
        <dbReference type="PROSITE-ProRule" id="PRU00221"/>
    </source>
</evidence>
<dbReference type="EMBL" id="JAHUTI010083918">
    <property type="protein sequence ID" value="MED6259473.1"/>
    <property type="molecule type" value="Genomic_DNA"/>
</dbReference>
<sequence>MGRIEKSVEGHKGAVLAGRWNYDGTALITAGEDGQIKIWSKSGMLRSTLVSQGSPVYSVAWGPDSDRILYTSGRQLIIKPLQPSAKVIQVHCLSLFVYFYKMNKLFMVVWYKRAAGCNRKCITIKCIEV</sequence>
<evidence type="ECO:0000313" key="3">
    <source>
        <dbReference type="Proteomes" id="UP001345963"/>
    </source>
</evidence>
<dbReference type="SMART" id="SM00320">
    <property type="entry name" value="WD40"/>
    <property type="match status" value="2"/>
</dbReference>
<comment type="caution">
    <text evidence="2">The sequence shown here is derived from an EMBL/GenBank/DDBJ whole genome shotgun (WGS) entry which is preliminary data.</text>
</comment>
<dbReference type="PANTHER" id="PTHR24098">
    <property type="entry name" value="OUTER SEGMENT 5"/>
    <property type="match status" value="1"/>
</dbReference>
<keyword evidence="3" id="KW-1185">Reference proteome</keyword>
<dbReference type="PANTHER" id="PTHR24098:SF11">
    <property type="entry name" value="INTRAFLAGELLAR TRANSPORT PROTEIN 80 HOMOLOG"/>
    <property type="match status" value="1"/>
</dbReference>
<dbReference type="Gene3D" id="2.130.10.10">
    <property type="entry name" value="YVTN repeat-like/Quinoprotein amine dehydrogenase"/>
    <property type="match status" value="1"/>
</dbReference>
<reference evidence="2 3" key="1">
    <citation type="submission" date="2021-07" db="EMBL/GenBank/DDBJ databases">
        <authorList>
            <person name="Palmer J.M."/>
        </authorList>
    </citation>
    <scope>NUCLEOTIDE SEQUENCE [LARGE SCALE GENOMIC DNA]</scope>
    <source>
        <strain evidence="2 3">AT_MEX2019</strain>
        <tissue evidence="2">Muscle</tissue>
    </source>
</reference>
<dbReference type="Pfam" id="PF00400">
    <property type="entry name" value="WD40"/>
    <property type="match status" value="1"/>
</dbReference>